<accession>A0ABY7U607</accession>
<keyword evidence="2" id="KW-1133">Transmembrane helix</keyword>
<dbReference type="NCBIfam" id="NF045516">
    <property type="entry name" value="GlpR"/>
    <property type="match status" value="1"/>
</dbReference>
<feature type="compositionally biased region" description="Basic and acidic residues" evidence="1">
    <location>
        <begin position="177"/>
        <end position="187"/>
    </location>
</feature>
<proteinExistence type="predicted"/>
<name>A0ABY7U607_9CORY</name>
<feature type="compositionally biased region" description="Basic and acidic residues" evidence="1">
    <location>
        <begin position="116"/>
        <end position="126"/>
    </location>
</feature>
<feature type="compositionally biased region" description="Acidic residues" evidence="1">
    <location>
        <begin position="131"/>
        <end position="147"/>
    </location>
</feature>
<dbReference type="EMBL" id="CP063189">
    <property type="protein sequence ID" value="WCZ32123.1"/>
    <property type="molecule type" value="Genomic_DNA"/>
</dbReference>
<feature type="region of interest" description="Disordered" evidence="1">
    <location>
        <begin position="1"/>
        <end position="26"/>
    </location>
</feature>
<dbReference type="InterPro" id="IPR053779">
    <property type="entry name" value="GlpR"/>
</dbReference>
<feature type="compositionally biased region" description="Acidic residues" evidence="1">
    <location>
        <begin position="12"/>
        <end position="26"/>
    </location>
</feature>
<feature type="transmembrane region" description="Helical" evidence="2">
    <location>
        <begin position="224"/>
        <end position="242"/>
    </location>
</feature>
<evidence type="ECO:0000256" key="2">
    <source>
        <dbReference type="SAM" id="Phobius"/>
    </source>
</evidence>
<evidence type="ECO:0000256" key="1">
    <source>
        <dbReference type="SAM" id="MobiDB-lite"/>
    </source>
</evidence>
<feature type="compositionally biased region" description="Low complexity" evidence="1">
    <location>
        <begin position="163"/>
        <end position="172"/>
    </location>
</feature>
<keyword evidence="4" id="KW-1185">Reference proteome</keyword>
<protein>
    <submittedName>
        <fullName evidence="3">Uncharacterized protein</fullName>
    </submittedName>
</protein>
<keyword evidence="2" id="KW-0812">Transmembrane</keyword>
<feature type="region of interest" description="Disordered" evidence="1">
    <location>
        <begin position="112"/>
        <end position="191"/>
    </location>
</feature>
<dbReference type="Proteomes" id="UP001220064">
    <property type="component" value="Chromosome"/>
</dbReference>
<evidence type="ECO:0000313" key="3">
    <source>
        <dbReference type="EMBL" id="WCZ32123.1"/>
    </source>
</evidence>
<dbReference type="RefSeq" id="WP_051126834.1">
    <property type="nucleotide sequence ID" value="NZ_ATVG01000004.1"/>
</dbReference>
<keyword evidence="2" id="KW-0472">Membrane</keyword>
<evidence type="ECO:0000313" key="4">
    <source>
        <dbReference type="Proteomes" id="UP001220064"/>
    </source>
</evidence>
<feature type="compositionally biased region" description="Basic and acidic residues" evidence="1">
    <location>
        <begin position="1"/>
        <end position="11"/>
    </location>
</feature>
<feature type="transmembrane region" description="Helical" evidence="2">
    <location>
        <begin position="248"/>
        <end position="268"/>
    </location>
</feature>
<gene>
    <name evidence="3" type="ORF">CMASS_03345</name>
</gene>
<sequence length="359" mass="38788">MKFDRGEKTDADVDVDVDADSEADTVDGELVEELAAAPEGAGVARRLAHPEEDAADAEADSAADGETYELDESYTSPVDLMYPGAVDAEANAPVAGTDADVEADTADATAARGRVRAAESTDRDVVYVDEPAPEFADEQVGETDLYEPAESSVLVDGPLLEKSTSSSQSAPSARNAVKAERGGKEAELTEEELEFAMRRRGRGGWDPEADKRASADRYQRRRRTLLGLTLAAVITVVVGAILGGGWWILPAVAIAALAVYLFALRAQVRAENDLRARRIRQLRRARLGVRNAHDEELAIPRQLRRPGAVVVEADDESPDFDYLPVYTHNFDGDFDGQGSRPRGRGRVAQRDDLAARRVG</sequence>
<organism evidence="3 4">
    <name type="scientific">Corynebacterium massiliense DSM 45435</name>
    <dbReference type="NCBI Taxonomy" id="1121364"/>
    <lineage>
        <taxon>Bacteria</taxon>
        <taxon>Bacillati</taxon>
        <taxon>Actinomycetota</taxon>
        <taxon>Actinomycetes</taxon>
        <taxon>Mycobacteriales</taxon>
        <taxon>Corynebacteriaceae</taxon>
        <taxon>Corynebacterium</taxon>
    </lineage>
</organism>
<feature type="region of interest" description="Disordered" evidence="1">
    <location>
        <begin position="38"/>
        <end position="68"/>
    </location>
</feature>
<reference evidence="3 4" key="1">
    <citation type="submission" date="2020-10" db="EMBL/GenBank/DDBJ databases">
        <title>Complete genome sequence of Corynebacterium massiliense DSM 45435, type strain of Corynebacterium massiliense.</title>
        <authorList>
            <person name="Busche T."/>
            <person name="Kalinowski J."/>
            <person name="Ruckert C."/>
        </authorList>
    </citation>
    <scope>NUCLEOTIDE SEQUENCE [LARGE SCALE GENOMIC DNA]</scope>
    <source>
        <strain evidence="3 4">DSM 45435</strain>
    </source>
</reference>
<feature type="compositionally biased region" description="Acidic residues" evidence="1">
    <location>
        <begin position="53"/>
        <end position="68"/>
    </location>
</feature>